<dbReference type="PROSITE" id="PS00012">
    <property type="entry name" value="PHOSPHOPANTETHEINE"/>
    <property type="match status" value="1"/>
</dbReference>
<dbReference type="AlphaFoldDB" id="E2Q2J4"/>
<dbReference type="GO" id="GO:0005737">
    <property type="term" value="C:cytoplasm"/>
    <property type="evidence" value="ECO:0007669"/>
    <property type="project" value="TreeGrafter"/>
</dbReference>
<dbReference type="InterPro" id="IPR042099">
    <property type="entry name" value="ANL_N_sf"/>
</dbReference>
<evidence type="ECO:0000256" key="1">
    <source>
        <dbReference type="ARBA" id="ARBA00022450"/>
    </source>
</evidence>
<dbReference type="Proteomes" id="UP000002357">
    <property type="component" value="Chromosome"/>
</dbReference>
<name>E2Q2J4_STRCL</name>
<dbReference type="InterPro" id="IPR000873">
    <property type="entry name" value="AMP-dep_synth/lig_dom"/>
</dbReference>
<dbReference type="InterPro" id="IPR020806">
    <property type="entry name" value="PKS_PP-bd"/>
</dbReference>
<dbReference type="GO" id="GO:0044550">
    <property type="term" value="P:secondary metabolite biosynthetic process"/>
    <property type="evidence" value="ECO:0007669"/>
    <property type="project" value="TreeGrafter"/>
</dbReference>
<proteinExistence type="predicted"/>
<feature type="region of interest" description="Disordered" evidence="3">
    <location>
        <begin position="518"/>
        <end position="544"/>
    </location>
</feature>
<dbReference type="GO" id="GO:0017000">
    <property type="term" value="P:antibiotic biosynthetic process"/>
    <property type="evidence" value="ECO:0007669"/>
    <property type="project" value="UniProtKB-ARBA"/>
</dbReference>
<dbReference type="OrthoDB" id="2472181at2"/>
<dbReference type="GeneID" id="93727975"/>
<dbReference type="GO" id="GO:0031177">
    <property type="term" value="F:phosphopantetheine binding"/>
    <property type="evidence" value="ECO:0007669"/>
    <property type="project" value="InterPro"/>
</dbReference>
<dbReference type="SMART" id="SM00823">
    <property type="entry name" value="PKS_PP"/>
    <property type="match status" value="1"/>
</dbReference>
<evidence type="ECO:0000313" key="5">
    <source>
        <dbReference type="EMBL" id="EFG10705.1"/>
    </source>
</evidence>
<accession>E2Q2J4</accession>
<feature type="domain" description="Carrier" evidence="4">
    <location>
        <begin position="543"/>
        <end position="618"/>
    </location>
</feature>
<evidence type="ECO:0000313" key="6">
    <source>
        <dbReference type="Proteomes" id="UP000002357"/>
    </source>
</evidence>
<dbReference type="PROSITE" id="PS00455">
    <property type="entry name" value="AMP_BINDING"/>
    <property type="match status" value="1"/>
</dbReference>
<dbReference type="SUPFAM" id="SSF56801">
    <property type="entry name" value="Acetyl-CoA synthetase-like"/>
    <property type="match status" value="1"/>
</dbReference>
<protein>
    <submittedName>
        <fullName evidence="5">Putative non-ribosomal peptide synthetase</fullName>
    </submittedName>
</protein>
<dbReference type="Pfam" id="PF00501">
    <property type="entry name" value="AMP-binding"/>
    <property type="match status" value="1"/>
</dbReference>
<dbReference type="FunFam" id="3.40.50.980:FF:000001">
    <property type="entry name" value="Non-ribosomal peptide synthetase"/>
    <property type="match status" value="1"/>
</dbReference>
<evidence type="ECO:0000256" key="3">
    <source>
        <dbReference type="SAM" id="MobiDB-lite"/>
    </source>
</evidence>
<dbReference type="InterPro" id="IPR006162">
    <property type="entry name" value="Ppantetheine_attach_site"/>
</dbReference>
<dbReference type="InterPro" id="IPR010071">
    <property type="entry name" value="AA_adenyl_dom"/>
</dbReference>
<dbReference type="Gene3D" id="3.40.50.12780">
    <property type="entry name" value="N-terminal domain of ligase-like"/>
    <property type="match status" value="1"/>
</dbReference>
<dbReference type="eggNOG" id="COG1020">
    <property type="taxonomic scope" value="Bacteria"/>
</dbReference>
<dbReference type="SUPFAM" id="SSF47336">
    <property type="entry name" value="ACP-like"/>
    <property type="match status" value="1"/>
</dbReference>
<sequence>MEETERTVPTVPQLFEAVAGWAGDETAVVFRTAAVSYAELNTAANRLARCLVDRGVGPDMTVAVSVPRSIELPTVLLAVLKAGGAYLALDPDYPAERLSAMVADARPLLHLRTAELALPAPAAGVDGGADGADAAHAVDVLDVVIDDPVFRAECAARSGDDLTDAERRAPLLPAHLMYLVYTSGSTGRPKGVAVSHAGVSALVEGQHRHLAPGPGDRVLQWAATGFDASFWDLSLALFSGATLVLAPAADLLPGQPLRDTLARHRVTHATLPPVALSVTEPDGVLTGGAVVSTGDALSPALARAWSAGRRLFNGYGPTEVTVGISVGQVTGDEEIGVGRPLPGSSVQVLDSRLRPVDPGAEGELYLSGPGLARGYLNRAAETATRFVADPAGPPGSRMYRSGDRGRRRADGELFFTGRADHQVKVRGFRVELDEVEARLTAHPSVGLACALVEGDLATARVVAYVTLREGARPPGGTAVDSGAAAAELRRHAARTLPGHMVPSRVTVLDHFPTTPNGKIDRAALPTVRPGGPARPVPPGEPTGPGTAVEAELCALVARIVGADGVRPGDNFFDIGGHSVLATLLARQIRRAFDVTVPMRAIFEAGTLAELARTVALARASGA</sequence>
<dbReference type="InterPro" id="IPR025110">
    <property type="entry name" value="AMP-bd_C"/>
</dbReference>
<dbReference type="PROSITE" id="PS50075">
    <property type="entry name" value="CARRIER"/>
    <property type="match status" value="1"/>
</dbReference>
<evidence type="ECO:0000259" key="4">
    <source>
        <dbReference type="PROSITE" id="PS50075"/>
    </source>
</evidence>
<keyword evidence="6" id="KW-1185">Reference proteome</keyword>
<dbReference type="STRING" id="1901.BB341_00365"/>
<dbReference type="KEGG" id="sclf:BB341_00365"/>
<keyword evidence="1" id="KW-0596">Phosphopantetheine</keyword>
<dbReference type="InterPro" id="IPR020845">
    <property type="entry name" value="AMP-binding_CS"/>
</dbReference>
<dbReference type="InterPro" id="IPR045851">
    <property type="entry name" value="AMP-bd_C_sf"/>
</dbReference>
<dbReference type="Gene3D" id="1.10.1200.10">
    <property type="entry name" value="ACP-like"/>
    <property type="match status" value="1"/>
</dbReference>
<dbReference type="PANTHER" id="PTHR45527">
    <property type="entry name" value="NONRIBOSOMAL PEPTIDE SYNTHETASE"/>
    <property type="match status" value="1"/>
</dbReference>
<dbReference type="Pfam" id="PF13193">
    <property type="entry name" value="AMP-binding_C"/>
    <property type="match status" value="1"/>
</dbReference>
<dbReference type="EMBL" id="CM000913">
    <property type="protein sequence ID" value="EFG10705.1"/>
    <property type="molecule type" value="Genomic_DNA"/>
</dbReference>
<dbReference type="NCBIfam" id="TIGR01733">
    <property type="entry name" value="AA-adenyl-dom"/>
    <property type="match status" value="1"/>
</dbReference>
<evidence type="ECO:0000256" key="2">
    <source>
        <dbReference type="ARBA" id="ARBA00022553"/>
    </source>
</evidence>
<keyword evidence="2" id="KW-0597">Phosphoprotein</keyword>
<organism evidence="5 6">
    <name type="scientific">Streptomyces clavuligerus</name>
    <dbReference type="NCBI Taxonomy" id="1901"/>
    <lineage>
        <taxon>Bacteria</taxon>
        <taxon>Bacillati</taxon>
        <taxon>Actinomycetota</taxon>
        <taxon>Actinomycetes</taxon>
        <taxon>Kitasatosporales</taxon>
        <taxon>Streptomycetaceae</taxon>
        <taxon>Streptomyces</taxon>
    </lineage>
</organism>
<gene>
    <name evidence="5" type="ORF">SCLAV_5638</name>
</gene>
<dbReference type="GO" id="GO:0043041">
    <property type="term" value="P:amino acid activation for nonribosomal peptide biosynthetic process"/>
    <property type="evidence" value="ECO:0007669"/>
    <property type="project" value="TreeGrafter"/>
</dbReference>
<dbReference type="RefSeq" id="WP_003962805.1">
    <property type="nucleotide sequence ID" value="NZ_CM000913.1"/>
</dbReference>
<dbReference type="Pfam" id="PF00550">
    <property type="entry name" value="PP-binding"/>
    <property type="match status" value="1"/>
</dbReference>
<dbReference type="InterPro" id="IPR009081">
    <property type="entry name" value="PP-bd_ACP"/>
</dbReference>
<dbReference type="PANTHER" id="PTHR45527:SF1">
    <property type="entry name" value="FATTY ACID SYNTHASE"/>
    <property type="match status" value="1"/>
</dbReference>
<dbReference type="InterPro" id="IPR036736">
    <property type="entry name" value="ACP-like_sf"/>
</dbReference>
<dbReference type="Gene3D" id="3.30.300.30">
    <property type="match status" value="1"/>
</dbReference>
<reference evidence="5 6" key="1">
    <citation type="journal article" date="2010" name="Genome Biol. Evol.">
        <title>The sequence of a 1.8-mb bacterial linear plasmid reveals a rich evolutionary reservoir of secondary metabolic pathways.</title>
        <authorList>
            <person name="Medema M.H."/>
            <person name="Trefzer A."/>
            <person name="Kovalchuk A."/>
            <person name="van den Berg M."/>
            <person name="Mueller U."/>
            <person name="Heijne W."/>
            <person name="Wu L."/>
            <person name="Alam M.T."/>
            <person name="Ronning C.M."/>
            <person name="Nierman W.C."/>
            <person name="Bovenberg R.A.L."/>
            <person name="Breitling R."/>
            <person name="Takano E."/>
        </authorList>
    </citation>
    <scope>NUCLEOTIDE SEQUENCE [LARGE SCALE GENOMIC DNA]</scope>
    <source>
        <strain evidence="6">ATCC 27064 / DSM 738 / JCM 4710 / NBRC 13307 / NCIMB 12785 / NRRL 3585 / VKM Ac-602</strain>
    </source>
</reference>
<feature type="compositionally biased region" description="Pro residues" evidence="3">
    <location>
        <begin position="532"/>
        <end position="541"/>
    </location>
</feature>